<dbReference type="InterPro" id="IPR036188">
    <property type="entry name" value="FAD/NAD-bd_sf"/>
</dbReference>
<dbReference type="Gene3D" id="3.50.50.60">
    <property type="entry name" value="FAD/NAD(P)-binding domain"/>
    <property type="match status" value="1"/>
</dbReference>
<dbReference type="AlphaFoldDB" id="A0AAW8ETW1"/>
<protein>
    <submittedName>
        <fullName evidence="4">2-polyprenyl-6-methoxyphenol hydroxylase-like FAD-dependent oxidoreductase</fullName>
    </submittedName>
</protein>
<accession>A0AAW8ETW1</accession>
<keyword evidence="1" id="KW-0560">Oxidoreductase</keyword>
<keyword evidence="2" id="KW-0503">Monooxygenase</keyword>
<dbReference type="InterPro" id="IPR002938">
    <property type="entry name" value="FAD-bd"/>
</dbReference>
<evidence type="ECO:0000259" key="3">
    <source>
        <dbReference type="Pfam" id="PF01494"/>
    </source>
</evidence>
<dbReference type="Proteomes" id="UP001244427">
    <property type="component" value="Unassembled WGS sequence"/>
</dbReference>
<dbReference type="Pfam" id="PF01494">
    <property type="entry name" value="FAD_binding_3"/>
    <property type="match status" value="1"/>
</dbReference>
<reference evidence="4 5" key="1">
    <citation type="submission" date="2023-07" db="EMBL/GenBank/DDBJ databases">
        <title>Comparative genomics of wheat-associated soil bacteria to identify genetic determinants of phenazine resistance.</title>
        <authorList>
            <person name="Mouncey N."/>
        </authorList>
    </citation>
    <scope>NUCLEOTIDE SEQUENCE [LARGE SCALE GENOMIC DNA]</scope>
    <source>
        <strain evidence="4 5">W4I9-1</strain>
    </source>
</reference>
<organism evidence="4 5">
    <name type="scientific">Microbacterium natoriense</name>
    <dbReference type="NCBI Taxonomy" id="284570"/>
    <lineage>
        <taxon>Bacteria</taxon>
        <taxon>Bacillati</taxon>
        <taxon>Actinomycetota</taxon>
        <taxon>Actinomycetes</taxon>
        <taxon>Micrococcales</taxon>
        <taxon>Microbacteriaceae</taxon>
        <taxon>Microbacterium</taxon>
    </lineage>
</organism>
<dbReference type="SUPFAM" id="SSF51905">
    <property type="entry name" value="FAD/NAD(P)-binding domain"/>
    <property type="match status" value="1"/>
</dbReference>
<dbReference type="InterPro" id="IPR050493">
    <property type="entry name" value="FAD-dep_Monooxygenase_BioMet"/>
</dbReference>
<evidence type="ECO:0000313" key="4">
    <source>
        <dbReference type="EMBL" id="MDQ0646064.1"/>
    </source>
</evidence>
<evidence type="ECO:0000313" key="5">
    <source>
        <dbReference type="Proteomes" id="UP001244427"/>
    </source>
</evidence>
<sequence length="399" mass="43097">MPTALIIGGGVAGPAAALFLQSAGWAVEIFEARSAPDAFGGLFLNVATNGLAVLETLGLRDRLLADGHLSPYMEIWSGRGRKLGTVPNGPAGEPARGSVVVRREWLNSVLREATDAAGIRFRWDARLERIEQSDAGVTAYLADGTSATGDILIGCDGIGSPTRRWIDPAAPDPDYSGLLSIGGFARVDGLAPTPLTQHMVFGARGFFGYLVRDDGTVYWFANPARAEIDRDEIRAVPDEAWLDELRTMHADDPYPVPQILDAATGAVGVYGIYELPHVPHWHRGRVVTVGDAVHATSPSAGQGASLALEDAAVLAMCLRDEPDHERAFARYESIRRRRAEEVVAYARAISRQKTVTSSKFAVIVRDALLPLFLRGAMRDTRNNHLYNHVVATEGRPLGD</sequence>
<dbReference type="RefSeq" id="WP_307292662.1">
    <property type="nucleotide sequence ID" value="NZ_JAUSXV010000001.1"/>
</dbReference>
<dbReference type="GO" id="GO:0071949">
    <property type="term" value="F:FAD binding"/>
    <property type="evidence" value="ECO:0007669"/>
    <property type="project" value="InterPro"/>
</dbReference>
<comment type="caution">
    <text evidence="4">The sequence shown here is derived from an EMBL/GenBank/DDBJ whole genome shotgun (WGS) entry which is preliminary data.</text>
</comment>
<proteinExistence type="predicted"/>
<gene>
    <name evidence="4" type="ORF">QFZ53_000260</name>
</gene>
<evidence type="ECO:0000256" key="2">
    <source>
        <dbReference type="ARBA" id="ARBA00023033"/>
    </source>
</evidence>
<dbReference type="PRINTS" id="PR00420">
    <property type="entry name" value="RNGMNOXGNASE"/>
</dbReference>
<name>A0AAW8ETW1_9MICO</name>
<dbReference type="GO" id="GO:0004497">
    <property type="term" value="F:monooxygenase activity"/>
    <property type="evidence" value="ECO:0007669"/>
    <property type="project" value="UniProtKB-KW"/>
</dbReference>
<dbReference type="EMBL" id="JAUSXV010000001">
    <property type="protein sequence ID" value="MDQ0646064.1"/>
    <property type="molecule type" value="Genomic_DNA"/>
</dbReference>
<keyword evidence="5" id="KW-1185">Reference proteome</keyword>
<dbReference type="PANTHER" id="PTHR13789:SF309">
    <property type="entry name" value="PUTATIVE (AFU_ORTHOLOGUE AFUA_6G14510)-RELATED"/>
    <property type="match status" value="1"/>
</dbReference>
<dbReference type="PANTHER" id="PTHR13789">
    <property type="entry name" value="MONOOXYGENASE"/>
    <property type="match status" value="1"/>
</dbReference>
<feature type="domain" description="FAD-binding" evidence="3">
    <location>
        <begin position="4"/>
        <end position="344"/>
    </location>
</feature>
<evidence type="ECO:0000256" key="1">
    <source>
        <dbReference type="ARBA" id="ARBA00023002"/>
    </source>
</evidence>